<reference evidence="1 2" key="1">
    <citation type="submission" date="2017-08" db="EMBL/GenBank/DDBJ databases">
        <title>Fine stratification of microbial communities through a metagenomic profile of the photic zone.</title>
        <authorList>
            <person name="Haro-Moreno J.M."/>
            <person name="Lopez-Perez M."/>
            <person name="De La Torre J."/>
            <person name="Picazo A."/>
            <person name="Camacho A."/>
            <person name="Rodriguez-Valera F."/>
        </authorList>
    </citation>
    <scope>NUCLEOTIDE SEQUENCE [LARGE SCALE GENOMIC DNA]</scope>
    <source>
        <strain evidence="1">MED-G24</strain>
    </source>
</reference>
<name>A0A2A5X0C2_9GAMM</name>
<dbReference type="SUPFAM" id="SSF53187">
    <property type="entry name" value="Zn-dependent exopeptidases"/>
    <property type="match status" value="1"/>
</dbReference>
<gene>
    <name evidence="1" type="ORF">CNE99_00765</name>
</gene>
<evidence type="ECO:0000313" key="2">
    <source>
        <dbReference type="Proteomes" id="UP000219327"/>
    </source>
</evidence>
<dbReference type="Gene3D" id="3.40.630.10">
    <property type="entry name" value="Zn peptidases"/>
    <property type="match status" value="1"/>
</dbReference>
<evidence type="ECO:0008006" key="3">
    <source>
        <dbReference type="Google" id="ProtNLM"/>
    </source>
</evidence>
<protein>
    <recommendedName>
        <fullName evidence="3">Succinylglutamate desuccinylase</fullName>
    </recommendedName>
</protein>
<proteinExistence type="predicted"/>
<dbReference type="Proteomes" id="UP000219327">
    <property type="component" value="Unassembled WGS sequence"/>
</dbReference>
<accession>A0A2A5X0C2</accession>
<dbReference type="AlphaFoldDB" id="A0A2A5X0C2"/>
<evidence type="ECO:0000313" key="1">
    <source>
        <dbReference type="EMBL" id="PDH41897.1"/>
    </source>
</evidence>
<organism evidence="1 2">
    <name type="scientific">OM182 bacterium MED-G24</name>
    <dbReference type="NCBI Taxonomy" id="1986255"/>
    <lineage>
        <taxon>Bacteria</taxon>
        <taxon>Pseudomonadati</taxon>
        <taxon>Pseudomonadota</taxon>
        <taxon>Gammaproteobacteria</taxon>
        <taxon>OMG group</taxon>
        <taxon>OM182 clade</taxon>
    </lineage>
</organism>
<dbReference type="EMBL" id="NTKD01000002">
    <property type="protein sequence ID" value="PDH41897.1"/>
    <property type="molecule type" value="Genomic_DNA"/>
</dbReference>
<comment type="caution">
    <text evidence="1">The sequence shown here is derived from an EMBL/GenBank/DDBJ whole genome shotgun (WGS) entry which is preliminary data.</text>
</comment>
<sequence length="176" mass="19388">MTSMSPQLHHVDADQLAPSSDFRTALLSLPGASVIHLEGSDRLRTRAVVTLLHSNEPSGFKAIYRIIREGVVPSTNVAIIVASIDAAQTGPLLYHHHLQTEADLNRCFTPPFDTPQRQLAAAILQYLRSLEPEVVIDTHNTSSHSEPFCVTADHTPETRLWSTLFSPRLVVLTHVA</sequence>